<dbReference type="PANTHER" id="PTHR46743">
    <property type="entry name" value="TEICHOIC ACIDS EXPORT ATP-BINDING PROTEIN TAGH"/>
    <property type="match status" value="1"/>
</dbReference>
<dbReference type="EMBL" id="JAVNWW010000001">
    <property type="protein sequence ID" value="MDU0808175.1"/>
    <property type="molecule type" value="Genomic_DNA"/>
</dbReference>
<feature type="domain" description="ABC transporter" evidence="5">
    <location>
        <begin position="22"/>
        <end position="250"/>
    </location>
</feature>
<dbReference type="InterPro" id="IPR015860">
    <property type="entry name" value="ABC_transpr_TagH-like"/>
</dbReference>
<dbReference type="Proteomes" id="UP001249959">
    <property type="component" value="Unassembled WGS sequence"/>
</dbReference>
<dbReference type="CDD" id="cd03220">
    <property type="entry name" value="ABC_KpsT_Wzt"/>
    <property type="match status" value="1"/>
</dbReference>
<dbReference type="PROSITE" id="PS50893">
    <property type="entry name" value="ABC_TRANSPORTER_2"/>
    <property type="match status" value="1"/>
</dbReference>
<dbReference type="Pfam" id="PF00005">
    <property type="entry name" value="ABC_tran"/>
    <property type="match status" value="1"/>
</dbReference>
<protein>
    <submittedName>
        <fullName evidence="6">ABC transporter ATP-binding protein</fullName>
    </submittedName>
</protein>
<comment type="similarity">
    <text evidence="1">Belongs to the ABC transporter superfamily.</text>
</comment>
<evidence type="ECO:0000256" key="4">
    <source>
        <dbReference type="ARBA" id="ARBA00022840"/>
    </source>
</evidence>
<keyword evidence="2" id="KW-0813">Transport</keyword>
<evidence type="ECO:0000256" key="3">
    <source>
        <dbReference type="ARBA" id="ARBA00022741"/>
    </source>
</evidence>
<dbReference type="InterPro" id="IPR027417">
    <property type="entry name" value="P-loop_NTPase"/>
</dbReference>
<evidence type="ECO:0000313" key="7">
    <source>
        <dbReference type="Proteomes" id="UP001249959"/>
    </source>
</evidence>
<organism evidence="6 7">
    <name type="scientific">Aquirufa regiilacus</name>
    <dbReference type="NCBI Taxonomy" id="3024868"/>
    <lineage>
        <taxon>Bacteria</taxon>
        <taxon>Pseudomonadati</taxon>
        <taxon>Bacteroidota</taxon>
        <taxon>Cytophagia</taxon>
        <taxon>Cytophagales</taxon>
        <taxon>Flectobacillaceae</taxon>
        <taxon>Aquirufa</taxon>
    </lineage>
</organism>
<evidence type="ECO:0000256" key="1">
    <source>
        <dbReference type="ARBA" id="ARBA00005417"/>
    </source>
</evidence>
<sequence>MKIVEVNNITKKYNLNQLSEPVSLRNGLKSLFTKQEKSKDYYALNDVSFSINKGDKLGIIGNNGAGKSTLLKILSRITNPTSGHVQVKGKVASLLEVGTGFHPELSGRENIFLNGAILGMSKREIKAQFDEIVDFAGPQISNFLDTPVKRYSSGMYVRLGFAISAHLNPEILIVDEVLAVGDADFQKKSLGKMKEVAANEKTILFVSHNLTAVSNLCNKTLHLEKGTVKQMGETAVVLKNYMSEVQSKKMYYAAENFQSGLGNDLIRLKYAEIKPELSENVDYWTINNPFKLHFEFWNTLNDVDLNVSVHLYASTGECIFNIGNQPSKYNAGIVSTDIAIPGNFLNDGSYFLSIMVVKNSSIVLANFEELFEFEIADYRENTTWYGKWPGYVRPNFPIVMKQVTSEI</sequence>
<keyword evidence="4 6" id="KW-0067">ATP-binding</keyword>
<keyword evidence="3" id="KW-0547">Nucleotide-binding</keyword>
<evidence type="ECO:0000259" key="5">
    <source>
        <dbReference type="PROSITE" id="PS50893"/>
    </source>
</evidence>
<dbReference type="RefSeq" id="WP_315575595.1">
    <property type="nucleotide sequence ID" value="NZ_JARDXH010000002.1"/>
</dbReference>
<comment type="caution">
    <text evidence="6">The sequence shown here is derived from an EMBL/GenBank/DDBJ whole genome shotgun (WGS) entry which is preliminary data.</text>
</comment>
<dbReference type="Gene3D" id="3.40.50.300">
    <property type="entry name" value="P-loop containing nucleotide triphosphate hydrolases"/>
    <property type="match status" value="1"/>
</dbReference>
<accession>A0ABU3TQN4</accession>
<dbReference type="SUPFAM" id="SSF52540">
    <property type="entry name" value="P-loop containing nucleoside triphosphate hydrolases"/>
    <property type="match status" value="1"/>
</dbReference>
<gene>
    <name evidence="6" type="ORF">PQG45_03890</name>
</gene>
<dbReference type="InterPro" id="IPR050683">
    <property type="entry name" value="Bact_Polysacc_Export_ATP-bd"/>
</dbReference>
<reference evidence="6 7" key="1">
    <citation type="submission" date="2023-09" db="EMBL/GenBank/DDBJ databases">
        <title>Aquirufa genomes.</title>
        <authorList>
            <person name="Pitt A."/>
        </authorList>
    </citation>
    <scope>NUCLEOTIDE SEQUENCE [LARGE SCALE GENOMIC DNA]</scope>
    <source>
        <strain evidence="6 7">LEOWEIH-7C</strain>
    </source>
</reference>
<dbReference type="GO" id="GO:0005524">
    <property type="term" value="F:ATP binding"/>
    <property type="evidence" value="ECO:0007669"/>
    <property type="project" value="UniProtKB-KW"/>
</dbReference>
<evidence type="ECO:0000313" key="6">
    <source>
        <dbReference type="EMBL" id="MDU0808175.1"/>
    </source>
</evidence>
<dbReference type="PANTHER" id="PTHR46743:SF2">
    <property type="entry name" value="TEICHOIC ACIDS EXPORT ATP-BINDING PROTEIN TAGH"/>
    <property type="match status" value="1"/>
</dbReference>
<evidence type="ECO:0000256" key="2">
    <source>
        <dbReference type="ARBA" id="ARBA00022448"/>
    </source>
</evidence>
<proteinExistence type="inferred from homology"/>
<dbReference type="SMART" id="SM00382">
    <property type="entry name" value="AAA"/>
    <property type="match status" value="1"/>
</dbReference>
<keyword evidence="7" id="KW-1185">Reference proteome</keyword>
<name>A0ABU3TQN4_9BACT</name>
<dbReference type="InterPro" id="IPR003439">
    <property type="entry name" value="ABC_transporter-like_ATP-bd"/>
</dbReference>
<dbReference type="InterPro" id="IPR003593">
    <property type="entry name" value="AAA+_ATPase"/>
</dbReference>
<dbReference type="InterPro" id="IPR029439">
    <property type="entry name" value="Wzt_C"/>
</dbReference>
<dbReference type="CDD" id="cd10147">
    <property type="entry name" value="Wzt_C-like"/>
    <property type="match status" value="1"/>
</dbReference>